<dbReference type="eggNOG" id="KOG0500">
    <property type="taxonomic scope" value="Eukaryota"/>
</dbReference>
<dbReference type="Pfam" id="PF07885">
    <property type="entry name" value="Ion_trans_2"/>
    <property type="match status" value="1"/>
</dbReference>
<keyword evidence="6 9" id="KW-0472">Membrane</keyword>
<dbReference type="AlphaFoldDB" id="G0QRW2"/>
<dbReference type="PANTHER" id="PTHR10217:SF435">
    <property type="entry name" value="POTASSIUM VOLTAGE-GATED CHANNEL PROTEIN EAG"/>
    <property type="match status" value="1"/>
</dbReference>
<feature type="transmembrane region" description="Helical" evidence="9">
    <location>
        <begin position="34"/>
        <end position="60"/>
    </location>
</feature>
<dbReference type="InterPro" id="IPR003280">
    <property type="entry name" value="2pore_dom_K_chnl"/>
</dbReference>
<dbReference type="InterPro" id="IPR018490">
    <property type="entry name" value="cNMP-bd_dom_sf"/>
</dbReference>
<reference evidence="11 12" key="1">
    <citation type="submission" date="2011-07" db="EMBL/GenBank/DDBJ databases">
        <authorList>
            <person name="Coyne R."/>
            <person name="Brami D."/>
            <person name="Johnson J."/>
            <person name="Hostetler J."/>
            <person name="Hannick L."/>
            <person name="Clark T."/>
            <person name="Cassidy-Hanley D."/>
            <person name="Inman J."/>
        </authorList>
    </citation>
    <scope>NUCLEOTIDE SEQUENCE [LARGE SCALE GENOMIC DNA]</scope>
    <source>
        <strain evidence="11 12">G5</strain>
    </source>
</reference>
<proteinExistence type="inferred from homology"/>
<keyword evidence="12" id="KW-1185">Reference proteome</keyword>
<comment type="similarity">
    <text evidence="8">Belongs to the two pore domain potassium channel (TC 1.A.1.8) family.</text>
</comment>
<evidence type="ECO:0000256" key="6">
    <source>
        <dbReference type="ARBA" id="ARBA00023136"/>
    </source>
</evidence>
<evidence type="ECO:0000256" key="5">
    <source>
        <dbReference type="ARBA" id="ARBA00023065"/>
    </source>
</evidence>
<dbReference type="CDD" id="cd00038">
    <property type="entry name" value="CAP_ED"/>
    <property type="match status" value="1"/>
</dbReference>
<evidence type="ECO:0000256" key="7">
    <source>
        <dbReference type="ARBA" id="ARBA00023303"/>
    </source>
</evidence>
<dbReference type="PROSITE" id="PS50042">
    <property type="entry name" value="CNMP_BINDING_3"/>
    <property type="match status" value="1"/>
</dbReference>
<dbReference type="GO" id="GO:0005249">
    <property type="term" value="F:voltage-gated potassium channel activity"/>
    <property type="evidence" value="ECO:0007669"/>
    <property type="project" value="TreeGrafter"/>
</dbReference>
<evidence type="ECO:0000259" key="10">
    <source>
        <dbReference type="PROSITE" id="PS50042"/>
    </source>
</evidence>
<feature type="transmembrane region" description="Helical" evidence="9">
    <location>
        <begin position="162"/>
        <end position="179"/>
    </location>
</feature>
<dbReference type="InterPro" id="IPR013099">
    <property type="entry name" value="K_chnl_dom"/>
</dbReference>
<protein>
    <recommendedName>
        <fullName evidence="10">Cyclic nucleotide-binding domain-containing protein</fullName>
    </recommendedName>
</protein>
<keyword evidence="3 8" id="KW-0812">Transmembrane</keyword>
<dbReference type="Gene3D" id="1.10.287.630">
    <property type="entry name" value="Helix hairpin bin"/>
    <property type="match status" value="1"/>
</dbReference>
<keyword evidence="2 8" id="KW-0813">Transport</keyword>
<dbReference type="SUPFAM" id="SSF81324">
    <property type="entry name" value="Voltage-gated potassium channels"/>
    <property type="match status" value="1"/>
</dbReference>
<dbReference type="InterPro" id="IPR014710">
    <property type="entry name" value="RmlC-like_jellyroll"/>
</dbReference>
<dbReference type="GO" id="GO:0042391">
    <property type="term" value="P:regulation of membrane potential"/>
    <property type="evidence" value="ECO:0007669"/>
    <property type="project" value="TreeGrafter"/>
</dbReference>
<dbReference type="PANTHER" id="PTHR10217">
    <property type="entry name" value="VOLTAGE AND LIGAND GATED POTASSIUM CHANNEL"/>
    <property type="match status" value="1"/>
</dbReference>
<dbReference type="STRING" id="857967.G0QRW2"/>
<dbReference type="InterPro" id="IPR000595">
    <property type="entry name" value="cNMP-bd_dom"/>
</dbReference>
<evidence type="ECO:0000256" key="3">
    <source>
        <dbReference type="ARBA" id="ARBA00022692"/>
    </source>
</evidence>
<dbReference type="GO" id="GO:0005886">
    <property type="term" value="C:plasma membrane"/>
    <property type="evidence" value="ECO:0007669"/>
    <property type="project" value="TreeGrafter"/>
</dbReference>
<evidence type="ECO:0000256" key="8">
    <source>
        <dbReference type="RuleBase" id="RU003857"/>
    </source>
</evidence>
<dbReference type="Proteomes" id="UP000008983">
    <property type="component" value="Unassembled WGS sequence"/>
</dbReference>
<dbReference type="EMBL" id="GL983803">
    <property type="protein sequence ID" value="EGR31992.1"/>
    <property type="molecule type" value="Genomic_DNA"/>
</dbReference>
<feature type="transmembrane region" description="Helical" evidence="9">
    <location>
        <begin position="81"/>
        <end position="106"/>
    </location>
</feature>
<keyword evidence="7 8" id="KW-0407">Ion channel</keyword>
<evidence type="ECO:0000256" key="1">
    <source>
        <dbReference type="ARBA" id="ARBA00004141"/>
    </source>
</evidence>
<evidence type="ECO:0000256" key="9">
    <source>
        <dbReference type="SAM" id="Phobius"/>
    </source>
</evidence>
<organism evidence="11 12">
    <name type="scientific">Ichthyophthirius multifiliis</name>
    <name type="common">White spot disease agent</name>
    <name type="synonym">Ich</name>
    <dbReference type="NCBI Taxonomy" id="5932"/>
    <lineage>
        <taxon>Eukaryota</taxon>
        <taxon>Sar</taxon>
        <taxon>Alveolata</taxon>
        <taxon>Ciliophora</taxon>
        <taxon>Intramacronucleata</taxon>
        <taxon>Oligohymenophorea</taxon>
        <taxon>Hymenostomatida</taxon>
        <taxon>Ophryoglenina</taxon>
        <taxon>Ichthyophthirius</taxon>
    </lineage>
</organism>
<dbReference type="OMA" id="IDQISAC"/>
<accession>G0QRW2</accession>
<dbReference type="Pfam" id="PF00027">
    <property type="entry name" value="cNMP_binding"/>
    <property type="match status" value="1"/>
</dbReference>
<feature type="domain" description="Cyclic nucleotide-binding" evidence="10">
    <location>
        <begin position="305"/>
        <end position="372"/>
    </location>
</feature>
<evidence type="ECO:0000313" key="11">
    <source>
        <dbReference type="EMBL" id="EGR31992.1"/>
    </source>
</evidence>
<evidence type="ECO:0000256" key="4">
    <source>
        <dbReference type="ARBA" id="ARBA00022989"/>
    </source>
</evidence>
<dbReference type="RefSeq" id="XP_004035478.1">
    <property type="nucleotide sequence ID" value="XM_004035430.1"/>
</dbReference>
<dbReference type="GeneID" id="14908144"/>
<evidence type="ECO:0000256" key="2">
    <source>
        <dbReference type="ARBA" id="ARBA00022448"/>
    </source>
</evidence>
<dbReference type="InterPro" id="IPR050818">
    <property type="entry name" value="KCNH_animal-type"/>
</dbReference>
<evidence type="ECO:0000313" key="12">
    <source>
        <dbReference type="Proteomes" id="UP000008983"/>
    </source>
</evidence>
<dbReference type="PRINTS" id="PR01333">
    <property type="entry name" value="2POREKCHANEL"/>
</dbReference>
<dbReference type="InParanoid" id="G0QRW2"/>
<keyword evidence="5 8" id="KW-0406">Ion transport</keyword>
<gene>
    <name evidence="11" type="ORF">IMG5_098180</name>
</gene>
<name>G0QRW2_ICHMU</name>
<dbReference type="SUPFAM" id="SSF51206">
    <property type="entry name" value="cAMP-binding domain-like"/>
    <property type="match status" value="1"/>
</dbReference>
<keyword evidence="4 9" id="KW-1133">Transmembrane helix</keyword>
<feature type="transmembrane region" description="Helical" evidence="9">
    <location>
        <begin position="130"/>
        <end position="150"/>
    </location>
</feature>
<dbReference type="OrthoDB" id="433309at2759"/>
<comment type="subcellular location">
    <subcellularLocation>
        <location evidence="1">Membrane</location>
        <topology evidence="1">Multi-pass membrane protein</topology>
    </subcellularLocation>
</comment>
<sequence>MFQQNTGYYEDDQKQLDRSKITLEYYKNKFFFDFLIILCYLISRYFNISYLKIIIGLKFFEILSLKKDLIEHYQINQRFSHFYTLISLLSMLIYVAHICGCIFHKISMVEINNNYTNTWLVVNKLQNEDIITKYINCLYFSIITMFTVGYGDITPIANSEKIFIIFMTLLGSLLFAYIVNTIGSIFQELAQKEADFNKKKYEMSIYMRSRQITNDVQVRVMKYLGYLQQQNENNPVKGKEIFDILPSNLREEIMRDFYLKILKSSKIFTLSFSQDFLKELSLHFQEKVCGPGEIVYEQNNFENPDLYYIQKGQVDLFVQTGKFNKLLNTLKNGDFLSQMSFFNSQYATQFTTKCVKATHLLILKQNTFMNIIKDFPNDFESYSQIKDQMRLYNINEHTSCISCGKYNHNVLNCHFIHYKKRKELIIARHTHTLEHKKRKKWQVRSKQREFQTLKQNDYISLRLKQLRASIFGITKQEQNKLIFELNDRQFFKNTFKIKQLDGKIESNQQQSLSNFSSLYSENYEDSDYTSQLEEYQPIENNKLISIEEEDHDETEQITKSIKPKTELRRLLKQFTNSIEISPKCQSSNIISFQQFEDNKNDEQNLLNFDLDSPFYKKIKSNININNFCEQKKNTQSIRNFFQLEKQNSYKKKIQNQDLEGNLINI</sequence>
<dbReference type="Gene3D" id="2.60.120.10">
    <property type="entry name" value="Jelly Rolls"/>
    <property type="match status" value="1"/>
</dbReference>
<dbReference type="Gene3D" id="1.10.287.70">
    <property type="match status" value="1"/>
</dbReference>